<evidence type="ECO:0000256" key="1">
    <source>
        <dbReference type="PROSITE-ProRule" id="PRU00339"/>
    </source>
</evidence>
<feature type="repeat" description="TPR" evidence="1">
    <location>
        <begin position="189"/>
        <end position="222"/>
    </location>
</feature>
<feature type="repeat" description="TPR" evidence="1">
    <location>
        <begin position="113"/>
        <end position="146"/>
    </location>
</feature>
<dbReference type="SUPFAM" id="SSF48452">
    <property type="entry name" value="TPR-like"/>
    <property type="match status" value="1"/>
</dbReference>
<evidence type="ECO:0000313" key="5">
    <source>
        <dbReference type="EMBL" id="MDN5201316.1"/>
    </source>
</evidence>
<dbReference type="RefSeq" id="WP_346751342.1">
    <property type="nucleotide sequence ID" value="NZ_JAUJEA010000002.1"/>
</dbReference>
<gene>
    <name evidence="5" type="ORF">QQ008_08085</name>
</gene>
<keyword evidence="6" id="KW-1185">Reference proteome</keyword>
<dbReference type="Gene3D" id="1.25.40.10">
    <property type="entry name" value="Tetratricopeptide repeat domain"/>
    <property type="match status" value="2"/>
</dbReference>
<protein>
    <submittedName>
        <fullName evidence="5">Tetratricopeptide repeat protein</fullName>
    </submittedName>
</protein>
<dbReference type="SMART" id="SM00028">
    <property type="entry name" value="TPR"/>
    <property type="match status" value="5"/>
</dbReference>
<dbReference type="Proteomes" id="UP001172082">
    <property type="component" value="Unassembled WGS sequence"/>
</dbReference>
<name>A0ABT8KKS6_9BACT</name>
<feature type="signal peptide" evidence="4">
    <location>
        <begin position="1"/>
        <end position="22"/>
    </location>
</feature>
<keyword evidence="4" id="KW-0732">Signal</keyword>
<keyword evidence="3" id="KW-0812">Transmembrane</keyword>
<sequence length="507" mass="58872">MKLFRVLGVLCIFLMAIGNSKAQINDLSENQEKMDTLWSQVKKYHKDSPDIALDYANQLLAISIEEGDKSRQADATWSIAFITKSSGDLSASIKHFFNALDLYRKLSRYPDIASAYYNIARIFKKVGDYENALTFYKEALNLYLQENQIKKTSSASYDMGMCYIRLQKYDSAESYLNRTISIGSPVMQRCAYNRMGILFYEQHKYSSAIEQYQIVLSMAREQENERAIGMALHNIGESYFMQGNYDQARDFLWQAMTAKKAEGDPERILSTQLLLTKMALDHEDFGSNVSDLKVAIANMNTNEVNQTLSESLAFIQDVAHDRKYEKFFDRSDLLKYLEMQTNQNALFNEITSSLESQKNKFALHAAVTQYYSEEEKKQLEARNQDTLYLITAVILMFSLIIGIVSYLRYRKKQYRQLEHQSSLEDFKEAYETMKSSYARLSSEYHELKQDEEESKNLMQEAAVRMAQLNDLMRKMNSYHLDFIIKLTELGIKPPVPNWKNDLNDRNN</sequence>
<evidence type="ECO:0000313" key="6">
    <source>
        <dbReference type="Proteomes" id="UP001172082"/>
    </source>
</evidence>
<evidence type="ECO:0000256" key="3">
    <source>
        <dbReference type="SAM" id="Phobius"/>
    </source>
</evidence>
<dbReference type="PROSITE" id="PS50005">
    <property type="entry name" value="TPR"/>
    <property type="match status" value="3"/>
</dbReference>
<feature type="transmembrane region" description="Helical" evidence="3">
    <location>
        <begin position="387"/>
        <end position="407"/>
    </location>
</feature>
<keyword evidence="2" id="KW-0175">Coiled coil</keyword>
<dbReference type="EMBL" id="JAUJEA010000002">
    <property type="protein sequence ID" value="MDN5201316.1"/>
    <property type="molecule type" value="Genomic_DNA"/>
</dbReference>
<accession>A0ABT8KKS6</accession>
<dbReference type="InterPro" id="IPR011990">
    <property type="entry name" value="TPR-like_helical_dom_sf"/>
</dbReference>
<organism evidence="5 6">
    <name type="scientific">Splendidivirga corallicola</name>
    <dbReference type="NCBI Taxonomy" id="3051826"/>
    <lineage>
        <taxon>Bacteria</taxon>
        <taxon>Pseudomonadati</taxon>
        <taxon>Bacteroidota</taxon>
        <taxon>Cytophagia</taxon>
        <taxon>Cytophagales</taxon>
        <taxon>Splendidivirgaceae</taxon>
        <taxon>Splendidivirga</taxon>
    </lineage>
</organism>
<evidence type="ECO:0000256" key="4">
    <source>
        <dbReference type="SAM" id="SignalP"/>
    </source>
</evidence>
<keyword evidence="1" id="KW-0802">TPR repeat</keyword>
<evidence type="ECO:0000256" key="2">
    <source>
        <dbReference type="SAM" id="Coils"/>
    </source>
</evidence>
<keyword evidence="3" id="KW-0472">Membrane</keyword>
<proteinExistence type="predicted"/>
<comment type="caution">
    <text evidence="5">The sequence shown here is derived from an EMBL/GenBank/DDBJ whole genome shotgun (WGS) entry which is preliminary data.</text>
</comment>
<dbReference type="PANTHER" id="PTHR10098">
    <property type="entry name" value="RAPSYN-RELATED"/>
    <property type="match status" value="1"/>
</dbReference>
<feature type="repeat" description="TPR" evidence="1">
    <location>
        <begin position="229"/>
        <end position="262"/>
    </location>
</feature>
<dbReference type="InterPro" id="IPR019734">
    <property type="entry name" value="TPR_rpt"/>
</dbReference>
<reference evidence="5" key="1">
    <citation type="submission" date="2023-06" db="EMBL/GenBank/DDBJ databases">
        <title>Genomic of Parafulvivirga corallium.</title>
        <authorList>
            <person name="Wang G."/>
        </authorList>
    </citation>
    <scope>NUCLEOTIDE SEQUENCE</scope>
    <source>
        <strain evidence="5">BMA10</strain>
    </source>
</reference>
<feature type="chain" id="PRO_5046863599" evidence="4">
    <location>
        <begin position="23"/>
        <end position="507"/>
    </location>
</feature>
<dbReference type="PANTHER" id="PTHR10098:SF108">
    <property type="entry name" value="TETRATRICOPEPTIDE REPEAT PROTEIN 28"/>
    <property type="match status" value="1"/>
</dbReference>
<feature type="coiled-coil region" evidence="2">
    <location>
        <begin position="423"/>
        <end position="460"/>
    </location>
</feature>
<dbReference type="PROSITE" id="PS50293">
    <property type="entry name" value="TPR_REGION"/>
    <property type="match status" value="1"/>
</dbReference>
<keyword evidence="3" id="KW-1133">Transmembrane helix</keyword>
<dbReference type="Pfam" id="PF13424">
    <property type="entry name" value="TPR_12"/>
    <property type="match status" value="2"/>
</dbReference>